<evidence type="ECO:0000313" key="2">
    <source>
        <dbReference type="EMBL" id="ATZ17802.1"/>
    </source>
</evidence>
<feature type="transmembrane region" description="Helical" evidence="1">
    <location>
        <begin position="33"/>
        <end position="55"/>
    </location>
</feature>
<evidence type="ECO:0000313" key="3">
    <source>
        <dbReference type="Proteomes" id="UP000231896"/>
    </source>
</evidence>
<sequence length="105" mass="12382">MSYDYLIVLFIPLVYVLITYLIAKFAMSSDKNYWEYFITLGFAISLIVSIAAGWLRNKQVVIIIIRLKDRILLFSENEGIRRRINKILWVHNTFAGGNILWFFIC</sequence>
<keyword evidence="3" id="KW-1185">Reference proteome</keyword>
<dbReference type="KEGG" id="eml:EMELA_v1c02290"/>
<dbReference type="AlphaFoldDB" id="A0A2K8NVD9"/>
<keyword evidence="1" id="KW-0812">Transmembrane</keyword>
<proteinExistence type="predicted"/>
<feature type="transmembrane region" description="Helical" evidence="1">
    <location>
        <begin position="87"/>
        <end position="104"/>
    </location>
</feature>
<evidence type="ECO:0000256" key="1">
    <source>
        <dbReference type="SAM" id="Phobius"/>
    </source>
</evidence>
<organism evidence="2 3">
    <name type="scientific">Mesoplasma melaleucae</name>
    <dbReference type="NCBI Taxonomy" id="81459"/>
    <lineage>
        <taxon>Bacteria</taxon>
        <taxon>Bacillati</taxon>
        <taxon>Mycoplasmatota</taxon>
        <taxon>Mollicutes</taxon>
        <taxon>Entomoplasmatales</taxon>
        <taxon>Entomoplasmataceae</taxon>
        <taxon>Mesoplasma</taxon>
    </lineage>
</organism>
<protein>
    <submittedName>
        <fullName evidence="2">Uncharacterized protein</fullName>
    </submittedName>
</protein>
<reference evidence="2 3" key="1">
    <citation type="submission" date="2017-11" db="EMBL/GenBank/DDBJ databases">
        <title>Genome sequence of Entomoplasma melaleucae M1 (ATCC 49191).</title>
        <authorList>
            <person name="Lo W.-S."/>
            <person name="Gasparich G.E."/>
            <person name="Kuo C.-H."/>
        </authorList>
    </citation>
    <scope>NUCLEOTIDE SEQUENCE [LARGE SCALE GENOMIC DNA]</scope>
    <source>
        <strain evidence="2 3">M1</strain>
    </source>
</reference>
<dbReference type="Proteomes" id="UP000231896">
    <property type="component" value="Chromosome"/>
</dbReference>
<accession>A0A2K8NVD9</accession>
<keyword evidence="1" id="KW-0472">Membrane</keyword>
<gene>
    <name evidence="2" type="ORF">EMELA_v1c02290</name>
</gene>
<keyword evidence="1" id="KW-1133">Transmembrane helix</keyword>
<name>A0A2K8NVD9_9MOLU</name>
<dbReference type="EMBL" id="CP024964">
    <property type="protein sequence ID" value="ATZ17802.1"/>
    <property type="molecule type" value="Genomic_DNA"/>
</dbReference>
<feature type="transmembrane region" description="Helical" evidence="1">
    <location>
        <begin position="7"/>
        <end position="27"/>
    </location>
</feature>